<feature type="region of interest" description="Disordered" evidence="1">
    <location>
        <begin position="48"/>
        <end position="87"/>
    </location>
</feature>
<evidence type="ECO:0000313" key="2">
    <source>
        <dbReference type="EMBL" id="GMH65983.1"/>
    </source>
</evidence>
<sequence>MASTNSMCVITGTKRDDLNSEIVFVSESVTNDEGVTKFKCFLVDTPEDFSSSSFEKEPNASDSKLEQYSKTELRLKPENLKPHLVPE</sequence>
<feature type="compositionally biased region" description="Basic and acidic residues" evidence="1">
    <location>
        <begin position="54"/>
        <end position="87"/>
    </location>
</feature>
<comment type="caution">
    <text evidence="2">The sequence shown here is derived from an EMBL/GenBank/DDBJ whole genome shotgun (WGS) entry which is preliminary data.</text>
</comment>
<gene>
    <name evidence="2" type="ORF">TrLO_g8831</name>
</gene>
<dbReference type="AlphaFoldDB" id="A0A9W7E7Y5"/>
<name>A0A9W7E7Y5_9STRA</name>
<dbReference type="EMBL" id="BRXW01000556">
    <property type="protein sequence ID" value="GMH65983.1"/>
    <property type="molecule type" value="Genomic_DNA"/>
</dbReference>
<dbReference type="Proteomes" id="UP001165122">
    <property type="component" value="Unassembled WGS sequence"/>
</dbReference>
<accession>A0A9W7E7Y5</accession>
<protein>
    <submittedName>
        <fullName evidence="2">Uncharacterized protein</fullName>
    </submittedName>
</protein>
<organism evidence="2 3">
    <name type="scientific">Triparma laevis f. longispina</name>
    <dbReference type="NCBI Taxonomy" id="1714387"/>
    <lineage>
        <taxon>Eukaryota</taxon>
        <taxon>Sar</taxon>
        <taxon>Stramenopiles</taxon>
        <taxon>Ochrophyta</taxon>
        <taxon>Bolidophyceae</taxon>
        <taxon>Parmales</taxon>
        <taxon>Triparmaceae</taxon>
        <taxon>Triparma</taxon>
    </lineage>
</organism>
<evidence type="ECO:0000313" key="3">
    <source>
        <dbReference type="Proteomes" id="UP001165122"/>
    </source>
</evidence>
<reference evidence="3" key="1">
    <citation type="journal article" date="2023" name="Commun. Biol.">
        <title>Genome analysis of Parmales, the sister group of diatoms, reveals the evolutionary specialization of diatoms from phago-mixotrophs to photoautotrophs.</title>
        <authorList>
            <person name="Ban H."/>
            <person name="Sato S."/>
            <person name="Yoshikawa S."/>
            <person name="Yamada K."/>
            <person name="Nakamura Y."/>
            <person name="Ichinomiya M."/>
            <person name="Sato N."/>
            <person name="Blanc-Mathieu R."/>
            <person name="Endo H."/>
            <person name="Kuwata A."/>
            <person name="Ogata H."/>
        </authorList>
    </citation>
    <scope>NUCLEOTIDE SEQUENCE [LARGE SCALE GENOMIC DNA]</scope>
    <source>
        <strain evidence="3">NIES 3700</strain>
    </source>
</reference>
<keyword evidence="3" id="KW-1185">Reference proteome</keyword>
<evidence type="ECO:0000256" key="1">
    <source>
        <dbReference type="SAM" id="MobiDB-lite"/>
    </source>
</evidence>
<proteinExistence type="predicted"/>